<organism evidence="1 2">
    <name type="scientific">Kingdonia uniflora</name>
    <dbReference type="NCBI Taxonomy" id="39325"/>
    <lineage>
        <taxon>Eukaryota</taxon>
        <taxon>Viridiplantae</taxon>
        <taxon>Streptophyta</taxon>
        <taxon>Embryophyta</taxon>
        <taxon>Tracheophyta</taxon>
        <taxon>Spermatophyta</taxon>
        <taxon>Magnoliopsida</taxon>
        <taxon>Ranunculales</taxon>
        <taxon>Circaeasteraceae</taxon>
        <taxon>Kingdonia</taxon>
    </lineage>
</organism>
<proteinExistence type="predicted"/>
<dbReference type="EMBL" id="JACGCM010001793">
    <property type="protein sequence ID" value="KAF6149549.1"/>
    <property type="molecule type" value="Genomic_DNA"/>
</dbReference>
<dbReference type="GO" id="GO:0006364">
    <property type="term" value="P:rRNA processing"/>
    <property type="evidence" value="ECO:0007669"/>
    <property type="project" value="InterPro"/>
</dbReference>
<dbReference type="PANTHER" id="PTHR46986:SF1">
    <property type="entry name" value="ENDORIBONUCLEASE YBEY, CHLOROPLASTIC"/>
    <property type="match status" value="1"/>
</dbReference>
<dbReference type="OrthoDB" id="27226at2759"/>
<evidence type="ECO:0000313" key="2">
    <source>
        <dbReference type="Proteomes" id="UP000541444"/>
    </source>
</evidence>
<reference evidence="1 2" key="1">
    <citation type="journal article" date="2020" name="IScience">
        <title>Genome Sequencing of the Endangered Kingdonia uniflora (Circaeasteraceae, Ranunculales) Reveals Potential Mechanisms of Evolutionary Specialization.</title>
        <authorList>
            <person name="Sun Y."/>
            <person name="Deng T."/>
            <person name="Zhang A."/>
            <person name="Moore M.J."/>
            <person name="Landis J.B."/>
            <person name="Lin N."/>
            <person name="Zhang H."/>
            <person name="Zhang X."/>
            <person name="Huang J."/>
            <person name="Zhang X."/>
            <person name="Sun H."/>
            <person name="Wang H."/>
        </authorList>
    </citation>
    <scope>NUCLEOTIDE SEQUENCE [LARGE SCALE GENOMIC DNA]</scope>
    <source>
        <strain evidence="1">TB1705</strain>
        <tissue evidence="1">Leaf</tissue>
    </source>
</reference>
<dbReference type="PANTHER" id="PTHR46986">
    <property type="entry name" value="ENDORIBONUCLEASE YBEY, CHLOROPLASTIC"/>
    <property type="match status" value="1"/>
</dbReference>
<dbReference type="Proteomes" id="UP000541444">
    <property type="component" value="Unassembled WGS sequence"/>
</dbReference>
<name>A0A7J7M3W0_9MAGN</name>
<gene>
    <name evidence="1" type="ORF">GIB67_003697</name>
</gene>
<protein>
    <submittedName>
        <fullName evidence="1">Uncharacterized protein</fullName>
    </submittedName>
</protein>
<keyword evidence="2" id="KW-1185">Reference proteome</keyword>
<evidence type="ECO:0000313" key="1">
    <source>
        <dbReference type="EMBL" id="KAF6149549.1"/>
    </source>
</evidence>
<dbReference type="AlphaFoldDB" id="A0A7J7M3W0"/>
<dbReference type="InterPro" id="IPR002036">
    <property type="entry name" value="YbeY"/>
</dbReference>
<accession>A0A7J7M3W0</accession>
<dbReference type="GO" id="GO:0004222">
    <property type="term" value="F:metalloendopeptidase activity"/>
    <property type="evidence" value="ECO:0007669"/>
    <property type="project" value="InterPro"/>
</dbReference>
<comment type="caution">
    <text evidence="1">The sequence shown here is derived from an EMBL/GenBank/DDBJ whole genome shotgun (WGS) entry which is preliminary data.</text>
</comment>
<sequence length="151" mass="17104">MPRGVKVVIAIGKARPTVVTAFKALDLAGKDDALKIFTLGFLTGLSATPLLTWIACLRHTRSGDLQNKFRPKHLPRDNAFMYYLEPKVALVGFSQNRCLTLFEYPHPLIDLLHAIYHETKVHKFYTYISLMSAFCISLNFDLSTCRSHVFS</sequence>